<evidence type="ECO:0000313" key="9">
    <source>
        <dbReference type="Proteomes" id="UP000327493"/>
    </source>
</evidence>
<dbReference type="AlphaFoldDB" id="A0A5J5D8T7"/>
<protein>
    <recommendedName>
        <fullName evidence="7">Lipid desaturase domain-containing protein</fullName>
    </recommendedName>
</protein>
<keyword evidence="5" id="KW-0472">Membrane</keyword>
<feature type="compositionally biased region" description="Basic and acidic residues" evidence="6">
    <location>
        <begin position="69"/>
        <end position="80"/>
    </location>
</feature>
<dbReference type="Proteomes" id="UP000327493">
    <property type="component" value="Chromosome 8"/>
</dbReference>
<keyword evidence="9" id="KW-1185">Reference proteome</keyword>
<dbReference type="PANTHER" id="PTHR48177:SF1">
    <property type="entry name" value="PLASMANYLETHANOLAMINE DESATURASE 1"/>
    <property type="match status" value="1"/>
</dbReference>
<dbReference type="Pfam" id="PF10520">
    <property type="entry name" value="Lipid_desat"/>
    <property type="match status" value="1"/>
</dbReference>
<evidence type="ECO:0000256" key="5">
    <source>
        <dbReference type="ARBA" id="ARBA00023136"/>
    </source>
</evidence>
<feature type="region of interest" description="Disordered" evidence="6">
    <location>
        <begin position="96"/>
        <end position="146"/>
    </location>
</feature>
<proteinExistence type="inferred from homology"/>
<reference evidence="8 9" key="1">
    <citation type="submission" date="2019-08" db="EMBL/GenBank/DDBJ databases">
        <title>A chromosome-level genome assembly, high-density linkage maps, and genome scans reveal the genomic architecture of hybrid incompatibilities underlying speciation via character displacement in darters (Percidae: Etheostominae).</title>
        <authorList>
            <person name="Moran R.L."/>
            <person name="Catchen J.M."/>
            <person name="Fuller R.C."/>
        </authorList>
    </citation>
    <scope>NUCLEOTIDE SEQUENCE [LARGE SCALE GENOMIC DNA]</scope>
    <source>
        <strain evidence="8">EspeVRDwgs_2016</strain>
        <tissue evidence="8">Muscle</tissue>
    </source>
</reference>
<dbReference type="InterPro" id="IPR019547">
    <property type="entry name" value="Lipid_desat"/>
</dbReference>
<keyword evidence="3" id="KW-0812">Transmembrane</keyword>
<dbReference type="PANTHER" id="PTHR48177">
    <property type="entry name" value="TRANSMEMBRANE PROTEIN 189"/>
    <property type="match status" value="1"/>
</dbReference>
<name>A0A5J5D8T7_9PERO</name>
<evidence type="ECO:0000256" key="6">
    <source>
        <dbReference type="SAM" id="MobiDB-lite"/>
    </source>
</evidence>
<dbReference type="GO" id="GO:0016491">
    <property type="term" value="F:oxidoreductase activity"/>
    <property type="evidence" value="ECO:0007669"/>
    <property type="project" value="TreeGrafter"/>
</dbReference>
<evidence type="ECO:0000313" key="8">
    <source>
        <dbReference type="EMBL" id="KAA8590507.1"/>
    </source>
</evidence>
<evidence type="ECO:0000259" key="7">
    <source>
        <dbReference type="Pfam" id="PF10520"/>
    </source>
</evidence>
<accession>A0A5J5D8T7</accession>
<evidence type="ECO:0000256" key="3">
    <source>
        <dbReference type="ARBA" id="ARBA00022692"/>
    </source>
</evidence>
<dbReference type="GO" id="GO:0006631">
    <property type="term" value="P:fatty acid metabolic process"/>
    <property type="evidence" value="ECO:0007669"/>
    <property type="project" value="UniProtKB-UniPathway"/>
</dbReference>
<evidence type="ECO:0000256" key="1">
    <source>
        <dbReference type="ARBA" id="ARBA00004141"/>
    </source>
</evidence>
<organism evidence="8 9">
    <name type="scientific">Etheostoma spectabile</name>
    <name type="common">orangethroat darter</name>
    <dbReference type="NCBI Taxonomy" id="54343"/>
    <lineage>
        <taxon>Eukaryota</taxon>
        <taxon>Metazoa</taxon>
        <taxon>Chordata</taxon>
        <taxon>Craniata</taxon>
        <taxon>Vertebrata</taxon>
        <taxon>Euteleostomi</taxon>
        <taxon>Actinopterygii</taxon>
        <taxon>Neopterygii</taxon>
        <taxon>Teleostei</taxon>
        <taxon>Neoteleostei</taxon>
        <taxon>Acanthomorphata</taxon>
        <taxon>Eupercaria</taxon>
        <taxon>Perciformes</taxon>
        <taxon>Percoidei</taxon>
        <taxon>Percidae</taxon>
        <taxon>Etheostomatinae</taxon>
        <taxon>Etheostoma</taxon>
    </lineage>
</organism>
<comment type="similarity">
    <text evidence="2">Belongs to the fatty acid desaturase CarF family.</text>
</comment>
<evidence type="ECO:0000256" key="2">
    <source>
        <dbReference type="ARBA" id="ARBA00007620"/>
    </source>
</evidence>
<feature type="region of interest" description="Disordered" evidence="6">
    <location>
        <begin position="62"/>
        <end position="82"/>
    </location>
</feature>
<evidence type="ECO:0000256" key="4">
    <source>
        <dbReference type="ARBA" id="ARBA00022989"/>
    </source>
</evidence>
<dbReference type="UniPathway" id="UPA00199"/>
<feature type="domain" description="Lipid desaturase" evidence="7">
    <location>
        <begin position="2"/>
        <end position="41"/>
    </location>
</feature>
<dbReference type="EMBL" id="VOFY01000008">
    <property type="protein sequence ID" value="KAA8590507.1"/>
    <property type="molecule type" value="Genomic_DNA"/>
</dbReference>
<gene>
    <name evidence="8" type="ORF">FQN60_014441</name>
</gene>
<comment type="caution">
    <text evidence="8">The sequence shown here is derived from an EMBL/GenBank/DDBJ whole genome shotgun (WGS) entry which is preliminary data.</text>
</comment>
<sequence length="198" mass="21410">MAFIRPFREHHIDPTAITRHDFIETNGDNCMIPILPLAHMAYKEGTGQCALTLRVQGMRGVTGGGRSAGEMEKPVIEKETSPPVMSALQLQPKEVSAKSLRQRVGAHGEERQRASLCGGGGGGGSCSAPRSVKRSPDKDGDRGGWGGKLKAARTGIWCCHGNITASTMFLRTRHTTALLQVGVTILWTSWAFGDEWKN</sequence>
<dbReference type="InterPro" id="IPR052601">
    <property type="entry name" value="Plasmalogen_desaturase"/>
</dbReference>
<dbReference type="GO" id="GO:0016020">
    <property type="term" value="C:membrane"/>
    <property type="evidence" value="ECO:0007669"/>
    <property type="project" value="UniProtKB-SubCell"/>
</dbReference>
<comment type="subcellular location">
    <subcellularLocation>
        <location evidence="1">Membrane</location>
        <topology evidence="1">Multi-pass membrane protein</topology>
    </subcellularLocation>
</comment>
<keyword evidence="4" id="KW-1133">Transmembrane helix</keyword>